<sequence length="371" mass="40195">MATSTERDVAEFVEACDRGLDEASMFAETSRRLRKLVPFDGAAWFATDPATVLAVNPVRIENVEDGHCSTYWGRECNVEDTMLFRDLARSERNVQTLYDATGSNPVRSTRYREFLQPQGYRDELRAALRVGESTWGVIDLFRERHRPVFTAAEVALVRALAPTMATALRTLAGVRAAAPAVSAAGPGTALFDASGTLLSLDEAAEQLFEEVAGPTWATHPLPMTPIYATVARAAAVRAGRDRGPAAVRVRALSGRWIAVHASCLRGADDRPAPTALTIEPAKSAQIAPIIVEAYRLTPREQEITRAVARGLSNAEIAADLFLSPHTVRDHLKAIFGKIGVTSRGELVAKLFADHYGPAVHTAGYLEHVQVG</sequence>
<dbReference type="SMART" id="SM00421">
    <property type="entry name" value="HTH_LUXR"/>
    <property type="match status" value="1"/>
</dbReference>
<dbReference type="InterPro" id="IPR000792">
    <property type="entry name" value="Tscrpt_reg_LuxR_C"/>
</dbReference>
<keyword evidence="2" id="KW-0238">DNA-binding</keyword>
<dbReference type="GO" id="GO:0006355">
    <property type="term" value="P:regulation of DNA-templated transcription"/>
    <property type="evidence" value="ECO:0007669"/>
    <property type="project" value="InterPro"/>
</dbReference>
<evidence type="ECO:0000256" key="1">
    <source>
        <dbReference type="ARBA" id="ARBA00023015"/>
    </source>
</evidence>
<dbReference type="SUPFAM" id="SSF55781">
    <property type="entry name" value="GAF domain-like"/>
    <property type="match status" value="1"/>
</dbReference>
<keyword evidence="6" id="KW-1185">Reference proteome</keyword>
<feature type="domain" description="HTH luxR-type" evidence="4">
    <location>
        <begin position="289"/>
        <end position="354"/>
    </location>
</feature>
<protein>
    <submittedName>
        <fullName evidence="5">GAF domain-containing protein</fullName>
    </submittedName>
</protein>
<dbReference type="PROSITE" id="PS50043">
    <property type="entry name" value="HTH_LUXR_2"/>
    <property type="match status" value="1"/>
</dbReference>
<evidence type="ECO:0000256" key="2">
    <source>
        <dbReference type="ARBA" id="ARBA00023125"/>
    </source>
</evidence>
<name>A0A1H0LNB3_9ACTN</name>
<dbReference type="CDD" id="cd06170">
    <property type="entry name" value="LuxR_C_like"/>
    <property type="match status" value="1"/>
</dbReference>
<dbReference type="AlphaFoldDB" id="A0A1H0LNB3"/>
<dbReference type="InterPro" id="IPR003018">
    <property type="entry name" value="GAF"/>
</dbReference>
<evidence type="ECO:0000313" key="5">
    <source>
        <dbReference type="EMBL" id="SDO69634.1"/>
    </source>
</evidence>
<dbReference type="PROSITE" id="PS00622">
    <property type="entry name" value="HTH_LUXR_1"/>
    <property type="match status" value="1"/>
</dbReference>
<dbReference type="GO" id="GO:0003677">
    <property type="term" value="F:DNA binding"/>
    <property type="evidence" value="ECO:0007669"/>
    <property type="project" value="UniProtKB-KW"/>
</dbReference>
<dbReference type="Pfam" id="PF00196">
    <property type="entry name" value="GerE"/>
    <property type="match status" value="1"/>
</dbReference>
<proteinExistence type="predicted"/>
<dbReference type="PANTHER" id="PTHR44688:SF16">
    <property type="entry name" value="DNA-BINDING TRANSCRIPTIONAL ACTIVATOR DEVR_DOSR"/>
    <property type="match status" value="1"/>
</dbReference>
<dbReference type="Gene3D" id="1.10.10.10">
    <property type="entry name" value="Winged helix-like DNA-binding domain superfamily/Winged helix DNA-binding domain"/>
    <property type="match status" value="1"/>
</dbReference>
<evidence type="ECO:0000259" key="4">
    <source>
        <dbReference type="PROSITE" id="PS50043"/>
    </source>
</evidence>
<dbReference type="EMBL" id="LT629710">
    <property type="protein sequence ID" value="SDO69634.1"/>
    <property type="molecule type" value="Genomic_DNA"/>
</dbReference>
<dbReference type="SMART" id="SM00065">
    <property type="entry name" value="GAF"/>
    <property type="match status" value="1"/>
</dbReference>
<organism evidence="5 6">
    <name type="scientific">Nakamurella panacisegetis</name>
    <dbReference type="NCBI Taxonomy" id="1090615"/>
    <lineage>
        <taxon>Bacteria</taxon>
        <taxon>Bacillati</taxon>
        <taxon>Actinomycetota</taxon>
        <taxon>Actinomycetes</taxon>
        <taxon>Nakamurellales</taxon>
        <taxon>Nakamurellaceae</taxon>
        <taxon>Nakamurella</taxon>
    </lineage>
</organism>
<dbReference type="InterPro" id="IPR029016">
    <property type="entry name" value="GAF-like_dom_sf"/>
</dbReference>
<dbReference type="Pfam" id="PF01590">
    <property type="entry name" value="GAF"/>
    <property type="match status" value="1"/>
</dbReference>
<dbReference type="PANTHER" id="PTHR44688">
    <property type="entry name" value="DNA-BINDING TRANSCRIPTIONAL ACTIVATOR DEVR_DOSR"/>
    <property type="match status" value="1"/>
</dbReference>
<dbReference type="STRING" id="1090615.SAMN04515671_1732"/>
<dbReference type="Gene3D" id="3.30.450.40">
    <property type="match status" value="1"/>
</dbReference>
<dbReference type="SUPFAM" id="SSF46894">
    <property type="entry name" value="C-terminal effector domain of the bipartite response regulators"/>
    <property type="match status" value="1"/>
</dbReference>
<gene>
    <name evidence="5" type="ORF">SAMN04515671_1732</name>
</gene>
<dbReference type="InterPro" id="IPR016032">
    <property type="entry name" value="Sig_transdc_resp-reg_C-effctor"/>
</dbReference>
<evidence type="ECO:0000256" key="3">
    <source>
        <dbReference type="ARBA" id="ARBA00023163"/>
    </source>
</evidence>
<dbReference type="InterPro" id="IPR036388">
    <property type="entry name" value="WH-like_DNA-bd_sf"/>
</dbReference>
<reference evidence="5 6" key="1">
    <citation type="submission" date="2016-10" db="EMBL/GenBank/DDBJ databases">
        <authorList>
            <person name="de Groot N.N."/>
        </authorList>
    </citation>
    <scope>NUCLEOTIDE SEQUENCE [LARGE SCALE GENOMIC DNA]</scope>
    <source>
        <strain evidence="6">P4-7,KCTC 19426,CECT 7604</strain>
    </source>
</reference>
<dbReference type="PRINTS" id="PR00038">
    <property type="entry name" value="HTHLUXR"/>
</dbReference>
<keyword evidence="3" id="KW-0804">Transcription</keyword>
<keyword evidence="1" id="KW-0805">Transcription regulation</keyword>
<accession>A0A1H0LNB3</accession>
<evidence type="ECO:0000313" key="6">
    <source>
        <dbReference type="Proteomes" id="UP000198741"/>
    </source>
</evidence>
<dbReference type="Proteomes" id="UP000198741">
    <property type="component" value="Chromosome I"/>
</dbReference>
<dbReference type="RefSeq" id="WP_197676476.1">
    <property type="nucleotide sequence ID" value="NZ_LT629710.1"/>
</dbReference>